<dbReference type="GO" id="GO:0008519">
    <property type="term" value="F:ammonium channel activity"/>
    <property type="evidence" value="ECO:0007669"/>
    <property type="project" value="InterPro"/>
</dbReference>
<feature type="transmembrane region" description="Helical" evidence="9">
    <location>
        <begin position="321"/>
        <end position="337"/>
    </location>
</feature>
<feature type="transmembrane region" description="Helical" evidence="9">
    <location>
        <begin position="343"/>
        <end position="366"/>
    </location>
</feature>
<dbReference type="GO" id="GO:0097272">
    <property type="term" value="P:ammonium homeostasis"/>
    <property type="evidence" value="ECO:0007669"/>
    <property type="project" value="TreeGrafter"/>
</dbReference>
<organism evidence="11 12">
    <name type="scientific">Candidatus Argoarchaeum ethanivorans</name>
    <dbReference type="NCBI Taxonomy" id="2608793"/>
    <lineage>
        <taxon>Archaea</taxon>
        <taxon>Methanobacteriati</taxon>
        <taxon>Methanobacteriota</taxon>
        <taxon>Stenosarchaea group</taxon>
        <taxon>Methanomicrobia</taxon>
        <taxon>Methanosarcinales</taxon>
        <taxon>Methanosarcinales incertae sedis</taxon>
        <taxon>GOM Arc I cluster</taxon>
        <taxon>Candidatus Argoarchaeum</taxon>
    </lineage>
</organism>
<comment type="function">
    <text evidence="8">Involved in the uptake of ammonium/ammonia (NH(4)(+)/NH(3)). Transport is electrogenic.</text>
</comment>
<dbReference type="InterPro" id="IPR024041">
    <property type="entry name" value="NH4_transpt_AmtB-like_dom"/>
</dbReference>
<dbReference type="NCBIfam" id="TIGR00836">
    <property type="entry name" value="amt"/>
    <property type="match status" value="1"/>
</dbReference>
<evidence type="ECO:0000256" key="4">
    <source>
        <dbReference type="ARBA" id="ARBA00022692"/>
    </source>
</evidence>
<feature type="transmembrane region" description="Helical" evidence="9">
    <location>
        <begin position="221"/>
        <end position="239"/>
    </location>
</feature>
<dbReference type="InterPro" id="IPR002229">
    <property type="entry name" value="RhesusRHD"/>
</dbReference>
<evidence type="ECO:0000313" key="11">
    <source>
        <dbReference type="EMBL" id="CAD7767169.1"/>
    </source>
</evidence>
<dbReference type="InterPro" id="IPR001905">
    <property type="entry name" value="Ammonium_transpt"/>
</dbReference>
<dbReference type="InterPro" id="IPR018047">
    <property type="entry name" value="Ammonium_transpt_CS"/>
</dbReference>
<protein>
    <recommendedName>
        <fullName evidence="9">Ammonium transporter</fullName>
    </recommendedName>
</protein>
<gene>
    <name evidence="11" type="ORF">DNFNHJIP_00576</name>
</gene>
<evidence type="ECO:0000256" key="1">
    <source>
        <dbReference type="ARBA" id="ARBA00004141"/>
    </source>
</evidence>
<dbReference type="PRINTS" id="PR00342">
    <property type="entry name" value="RHESUSRHD"/>
</dbReference>
<evidence type="ECO:0000259" key="10">
    <source>
        <dbReference type="Pfam" id="PF00909"/>
    </source>
</evidence>
<name>A0A812A2L9_9EURY</name>
<dbReference type="SUPFAM" id="SSF111352">
    <property type="entry name" value="Ammonium transporter"/>
    <property type="match status" value="1"/>
</dbReference>
<keyword evidence="6 9" id="KW-0472">Membrane</keyword>
<keyword evidence="4 9" id="KW-0812">Transmembrane</keyword>
<feature type="transmembrane region" description="Helical" evidence="9">
    <location>
        <begin position="287"/>
        <end position="309"/>
    </location>
</feature>
<feature type="transmembrane region" description="Helical" evidence="9">
    <location>
        <begin position="55"/>
        <end position="78"/>
    </location>
</feature>
<feature type="transmembrane region" description="Helical" evidence="9">
    <location>
        <begin position="422"/>
        <end position="444"/>
    </location>
</feature>
<evidence type="ECO:0000256" key="9">
    <source>
        <dbReference type="RuleBase" id="RU362002"/>
    </source>
</evidence>
<keyword evidence="5 9" id="KW-1133">Transmembrane helix</keyword>
<evidence type="ECO:0000256" key="8">
    <source>
        <dbReference type="ARBA" id="ARBA00045370"/>
    </source>
</evidence>
<feature type="transmembrane region" description="Helical" evidence="9">
    <location>
        <begin position="170"/>
        <end position="191"/>
    </location>
</feature>
<dbReference type="Proteomes" id="UP000614580">
    <property type="component" value="Unassembled WGS sequence"/>
</dbReference>
<evidence type="ECO:0000256" key="5">
    <source>
        <dbReference type="ARBA" id="ARBA00022989"/>
    </source>
</evidence>
<reference evidence="11" key="1">
    <citation type="submission" date="2020-12" db="EMBL/GenBank/DDBJ databases">
        <authorList>
            <person name="Hahn C.J."/>
            <person name="Laso-Perez R."/>
            <person name="Vulcano F."/>
            <person name="Vaziourakis K.-M."/>
            <person name="Stokke R."/>
            <person name="Steen I.H."/>
            <person name="Teske A."/>
            <person name="Boetius A."/>
            <person name="Liebeke M."/>
            <person name="Amann R."/>
            <person name="Knittel K."/>
        </authorList>
    </citation>
    <scope>NUCLEOTIDE SEQUENCE</scope>
    <source>
        <strain evidence="11">Gfbio:c6db26ca-90af-429b-aeed-0e3e8aed0b5e:GoM-Arc1_AMV-AAA_792_C10</strain>
    </source>
</reference>
<dbReference type="PANTHER" id="PTHR11730:SF6">
    <property type="entry name" value="AMMONIUM TRANSPORTER"/>
    <property type="match status" value="1"/>
</dbReference>
<evidence type="ECO:0000256" key="7">
    <source>
        <dbReference type="ARBA" id="ARBA00023177"/>
    </source>
</evidence>
<feature type="transmembrane region" description="Helical" evidence="9">
    <location>
        <begin position="251"/>
        <end position="275"/>
    </location>
</feature>
<comment type="caution">
    <text evidence="11">The sequence shown here is derived from an EMBL/GenBank/DDBJ whole genome shotgun (WGS) entry which is preliminary data.</text>
</comment>
<feature type="domain" description="Ammonium transporter AmtB-like" evidence="10">
    <location>
        <begin position="62"/>
        <end position="474"/>
    </location>
</feature>
<feature type="transmembrane region" description="Helical" evidence="9">
    <location>
        <begin position="139"/>
        <end position="158"/>
    </location>
</feature>
<feature type="transmembrane region" description="Helical" evidence="9">
    <location>
        <begin position="378"/>
        <end position="402"/>
    </location>
</feature>
<dbReference type="Pfam" id="PF00909">
    <property type="entry name" value="Ammonium_transp"/>
    <property type="match status" value="1"/>
</dbReference>
<keyword evidence="3 9" id="KW-0813">Transport</keyword>
<evidence type="ECO:0000256" key="3">
    <source>
        <dbReference type="ARBA" id="ARBA00022448"/>
    </source>
</evidence>
<feature type="transmembrane region" description="Helical" evidence="9">
    <location>
        <begin position="99"/>
        <end position="119"/>
    </location>
</feature>
<comment type="similarity">
    <text evidence="2 9">Belongs to the ammonia transporter channel (TC 1.A.11.2) family.</text>
</comment>
<keyword evidence="7 9" id="KW-0924">Ammonia transport</keyword>
<dbReference type="EMBL" id="CAJHZY010000073">
    <property type="protein sequence ID" value="CAD7767169.1"/>
    <property type="molecule type" value="Genomic_DNA"/>
</dbReference>
<comment type="subcellular location">
    <subcellularLocation>
        <location evidence="9">Cell membrane</location>
        <topology evidence="9">Multi-pass membrane protein</topology>
    </subcellularLocation>
    <subcellularLocation>
        <location evidence="1">Membrane</location>
        <topology evidence="1">Multi-pass membrane protein</topology>
    </subcellularLocation>
</comment>
<dbReference type="PROSITE" id="PS01219">
    <property type="entry name" value="AMMONIUM_TRANSP"/>
    <property type="match status" value="1"/>
</dbReference>
<dbReference type="AlphaFoldDB" id="A0A812A2L9"/>
<dbReference type="Gene3D" id="1.10.3430.10">
    <property type="entry name" value="Ammonium transporter AmtB like domains"/>
    <property type="match status" value="1"/>
</dbReference>
<evidence type="ECO:0000313" key="12">
    <source>
        <dbReference type="Proteomes" id="UP000614580"/>
    </source>
</evidence>
<dbReference type="InterPro" id="IPR029020">
    <property type="entry name" value="Ammonium/urea_transptr"/>
</dbReference>
<accession>A0A812A2L9</accession>
<sequence>MPCKALLMEDISKMILNNRTNETNLRKILVILFALSLLVLPAVAAEETGEAIENLQISLTFVWLVLCGGLVFLMHAGFSLVEAGFTRAKNTANILMKNMMTVCIGVLIYWLVGWAIMYGDDIAGVFGFSQFALSGADNSIWNGWFFQMVFAATGATIVSGAMAERTKFKAYLVFTAILVAIIYPVYGHWVWSGADLALLTGGGSWIVQTCGASFHDFAGSGVVHSIGGYAALAGVIILGPRLGKFKNGKPLAIPGHNITFGFLGVLLLWLGWLGFNCGSTLDGNDAYINLVVVNTFLAAAAAAASAMIITWLKTGKPDPSLTANGVLAGLVAITAPCGSVENWAAIVIGIVAGIIVYAGVMFNEAVLKVDDPVGAITVHGYCGTWGLLSVGIFSVGMGNGILEGAVYAAGAPGLLYGGVNQFAVQVVGALASIIWAFVAGFIVFKLIDVIIGLRVSEAEEVAGLDITEHGIRAYPEYITE</sequence>
<evidence type="ECO:0000256" key="2">
    <source>
        <dbReference type="ARBA" id="ARBA00005887"/>
    </source>
</evidence>
<dbReference type="GO" id="GO:0005886">
    <property type="term" value="C:plasma membrane"/>
    <property type="evidence" value="ECO:0007669"/>
    <property type="project" value="UniProtKB-SubCell"/>
</dbReference>
<dbReference type="PANTHER" id="PTHR11730">
    <property type="entry name" value="AMMONIUM TRANSPORTER"/>
    <property type="match status" value="1"/>
</dbReference>
<proteinExistence type="inferred from homology"/>
<evidence type="ECO:0000256" key="6">
    <source>
        <dbReference type="ARBA" id="ARBA00023136"/>
    </source>
</evidence>